<feature type="binding site" evidence="2">
    <location>
        <position position="203"/>
    </location>
    <ligand>
        <name>substrate</name>
    </ligand>
</feature>
<organism evidence="3 4">
    <name type="scientific">Candidatus Nitrospira neomarina</name>
    <dbReference type="NCBI Taxonomy" id="3020899"/>
    <lineage>
        <taxon>Bacteria</taxon>
        <taxon>Pseudomonadati</taxon>
        <taxon>Nitrospirota</taxon>
        <taxon>Nitrospiria</taxon>
        <taxon>Nitrospirales</taxon>
        <taxon>Nitrospiraceae</taxon>
        <taxon>Nitrospira</taxon>
    </lineage>
</organism>
<dbReference type="Gene3D" id="3.40.1180.10">
    <property type="entry name" value="Decaprenyl diphosphate synthase-like"/>
    <property type="match status" value="1"/>
</dbReference>
<proteinExistence type="inferred from homology"/>
<dbReference type="Pfam" id="PF01255">
    <property type="entry name" value="Prenyltransf"/>
    <property type="match status" value="1"/>
</dbReference>
<keyword evidence="4" id="KW-1185">Reference proteome</keyword>
<dbReference type="NCBIfam" id="NF011405">
    <property type="entry name" value="PRK14830.1"/>
    <property type="match status" value="1"/>
</dbReference>
<feature type="active site" description="Proton acceptor" evidence="2">
    <location>
        <position position="83"/>
    </location>
</feature>
<evidence type="ECO:0000256" key="2">
    <source>
        <dbReference type="HAMAP-Rule" id="MF_01139"/>
    </source>
</evidence>
<dbReference type="SUPFAM" id="SSF64005">
    <property type="entry name" value="Undecaprenyl diphosphate synthase"/>
    <property type="match status" value="1"/>
</dbReference>
<dbReference type="GO" id="GO:0016094">
    <property type="term" value="P:polyprenol biosynthetic process"/>
    <property type="evidence" value="ECO:0007669"/>
    <property type="project" value="TreeGrafter"/>
</dbReference>
<dbReference type="GO" id="GO:0000287">
    <property type="term" value="F:magnesium ion binding"/>
    <property type="evidence" value="ECO:0007669"/>
    <property type="project" value="UniProtKB-UniRule"/>
</dbReference>
<comment type="similarity">
    <text evidence="2">Belongs to the UPP synthase family.</text>
</comment>
<dbReference type="RefSeq" id="WP_312748764.1">
    <property type="nucleotide sequence ID" value="NZ_CP116968.1"/>
</dbReference>
<dbReference type="GO" id="GO:0045547">
    <property type="term" value="F:ditrans,polycis-polyprenyl diphosphate synthase [(2E,6E)-farnesyl diphosphate specific] activity"/>
    <property type="evidence" value="ECO:0007669"/>
    <property type="project" value="TreeGrafter"/>
</dbReference>
<comment type="function">
    <text evidence="2">Catalyzes the condensation of isopentenyl diphosphate (IPP) with allylic pyrophosphates generating different type of terpenoids.</text>
</comment>
<dbReference type="InterPro" id="IPR036424">
    <property type="entry name" value="UPP_synth-like_sf"/>
</dbReference>
<keyword evidence="2" id="KW-0479">Metal-binding</keyword>
<feature type="binding site" evidence="2">
    <location>
        <position position="84"/>
    </location>
    <ligand>
        <name>substrate</name>
    </ligand>
</feature>
<feature type="binding site" evidence="2">
    <location>
        <begin position="80"/>
        <end position="82"/>
    </location>
    <ligand>
        <name>substrate</name>
    </ligand>
</feature>
<name>A0AA96GN60_9BACT</name>
<accession>A0AA96GN60</accession>
<dbReference type="NCBIfam" id="TIGR00055">
    <property type="entry name" value="uppS"/>
    <property type="match status" value="1"/>
</dbReference>
<evidence type="ECO:0000313" key="4">
    <source>
        <dbReference type="Proteomes" id="UP001302494"/>
    </source>
</evidence>
<feature type="binding site" evidence="2">
    <location>
        <position position="86"/>
    </location>
    <ligand>
        <name>substrate</name>
    </ligand>
</feature>
<gene>
    <name evidence="3" type="ORF">PQG83_09365</name>
</gene>
<protein>
    <recommendedName>
        <fullName evidence="2">Isoprenyl transferase</fullName>
        <ecNumber evidence="2">2.5.1.-</ecNumber>
    </recommendedName>
</protein>
<feature type="binding site" evidence="2">
    <location>
        <position position="35"/>
    </location>
    <ligand>
        <name>Mg(2+)</name>
        <dbReference type="ChEBI" id="CHEBI:18420"/>
    </ligand>
</feature>
<dbReference type="InterPro" id="IPR018520">
    <property type="entry name" value="UPP_synth-like_CS"/>
</dbReference>
<dbReference type="InterPro" id="IPR001441">
    <property type="entry name" value="UPP_synth-like"/>
</dbReference>
<evidence type="ECO:0000313" key="3">
    <source>
        <dbReference type="EMBL" id="WNM63947.1"/>
    </source>
</evidence>
<dbReference type="Proteomes" id="UP001302494">
    <property type="component" value="Chromosome"/>
</dbReference>
<feature type="binding site" evidence="2">
    <location>
        <position position="40"/>
    </location>
    <ligand>
        <name>substrate</name>
    </ligand>
</feature>
<dbReference type="PANTHER" id="PTHR10291">
    <property type="entry name" value="DEHYDRODOLICHYL DIPHOSPHATE SYNTHASE FAMILY MEMBER"/>
    <property type="match status" value="1"/>
</dbReference>
<dbReference type="PROSITE" id="PS01066">
    <property type="entry name" value="UPP_SYNTHASE"/>
    <property type="match status" value="1"/>
</dbReference>
<feature type="binding site" evidence="2">
    <location>
        <position position="52"/>
    </location>
    <ligand>
        <name>substrate</name>
    </ligand>
</feature>
<dbReference type="CDD" id="cd00475">
    <property type="entry name" value="Cis_IPPS"/>
    <property type="match status" value="1"/>
</dbReference>
<dbReference type="PANTHER" id="PTHR10291:SF0">
    <property type="entry name" value="DEHYDRODOLICHYL DIPHOSPHATE SYNTHASE 2"/>
    <property type="match status" value="1"/>
</dbReference>
<dbReference type="FunFam" id="3.40.1180.10:FF:000001">
    <property type="entry name" value="(2E,6E)-farnesyl-diphosphate-specific ditrans,polycis-undecaprenyl-diphosphate synthase"/>
    <property type="match status" value="1"/>
</dbReference>
<evidence type="ECO:0000256" key="1">
    <source>
        <dbReference type="ARBA" id="ARBA00022679"/>
    </source>
</evidence>
<dbReference type="KEGG" id="nneo:PQG83_09365"/>
<dbReference type="EC" id="2.5.1.-" evidence="2"/>
<feature type="binding site" evidence="2">
    <location>
        <begin position="209"/>
        <end position="211"/>
    </location>
    <ligand>
        <name>substrate</name>
    </ligand>
</feature>
<dbReference type="HAMAP" id="MF_01139">
    <property type="entry name" value="ISPT"/>
    <property type="match status" value="1"/>
</dbReference>
<feature type="binding site" evidence="2">
    <location>
        <position position="48"/>
    </location>
    <ligand>
        <name>substrate</name>
    </ligand>
</feature>
<reference evidence="3 4" key="1">
    <citation type="submission" date="2023-01" db="EMBL/GenBank/DDBJ databases">
        <title>Cultivation and genomic characterization of new, ubiquitous marine nitrite-oxidizing bacteria from the Nitrospirales.</title>
        <authorList>
            <person name="Mueller A.J."/>
            <person name="Daebeler A."/>
            <person name="Herbold C.W."/>
            <person name="Kirkegaard R.H."/>
            <person name="Daims H."/>
        </authorList>
    </citation>
    <scope>NUCLEOTIDE SEQUENCE [LARGE SCALE GENOMIC DNA]</scope>
    <source>
        <strain evidence="3 4">DK</strain>
    </source>
</reference>
<keyword evidence="1 2" id="KW-0808">Transferase</keyword>
<feature type="binding site" evidence="2">
    <location>
        <begin position="36"/>
        <end position="39"/>
    </location>
    <ligand>
        <name>substrate</name>
    </ligand>
</feature>
<comment type="cofactor">
    <cofactor evidence="2">
        <name>Mg(2+)</name>
        <dbReference type="ChEBI" id="CHEBI:18420"/>
    </cofactor>
    <text evidence="2">Binds 2 magnesium ions per subunit.</text>
</comment>
<feature type="binding site" evidence="2">
    <location>
        <position position="222"/>
    </location>
    <ligand>
        <name>Mg(2+)</name>
        <dbReference type="ChEBI" id="CHEBI:18420"/>
    </ligand>
</feature>
<sequence>MDEFQAVEARQVAEGELLDQLDLTSLPRHIAIIMDGNGRWAAQRGLPRIAGHKEGLRALQDVLEIGHELTIPYITIYAFSQENWKRPHSEIRLLMGLLEQYLHQERQRFQERQVRFLPIGRLEQLPPSVRSLALEVAEETRHLTQRTLAVALSYGGRAEIVDAVRKVAIEVQMGSLTPDQIDENLFEQYLSTWGLPDPDLLIRTSGEARISNFLPWQIAYTELYFTKTLWPDFRRVETLLALLDYQKRERRFGRITQTVSP</sequence>
<keyword evidence="2" id="KW-0460">Magnesium</keyword>
<feature type="active site" evidence="2">
    <location>
        <position position="35"/>
    </location>
</feature>
<dbReference type="AlphaFoldDB" id="A0AA96GN60"/>
<comment type="subunit">
    <text evidence="2">Homodimer.</text>
</comment>
<dbReference type="EMBL" id="CP116968">
    <property type="protein sequence ID" value="WNM63947.1"/>
    <property type="molecule type" value="Genomic_DNA"/>
</dbReference>